<dbReference type="GO" id="GO:0080092">
    <property type="term" value="P:regulation of pollen tube growth"/>
    <property type="evidence" value="ECO:0007669"/>
    <property type="project" value="UniProtKB-ARBA"/>
</dbReference>
<gene>
    <name evidence="12" type="ORF">Sradi_2329000</name>
</gene>
<dbReference type="CDD" id="cd00167">
    <property type="entry name" value="SANT"/>
    <property type="match status" value="2"/>
</dbReference>
<dbReference type="PANTHER" id="PTHR47995">
    <property type="entry name" value="TRANSCRIPTION FACTOR MYB33-RELATED"/>
    <property type="match status" value="1"/>
</dbReference>
<sequence>MAPDASGGLRNPSPAIKSKNALKKGPWTTSEDMILVEYVKKHGEGNWNAVQRNSGLMRCGKSCRLRWANHLRPNLKKGAFSAEEEKLIVELHAKLGNKWARMAAQLPGRTDNEIKNYWNTRLKRRQRAGLPVYPEEVVQQEKQQQLNSSSSMLASSHRPNQTPLNFYETFNSQPTIGPPQNQPNPPCINHQLKLYRANNGNLALSLATSNSSFTPSVLPAAPFFSQGLSNPLPIPSLLQYNSLNYGINADPEIGVVGLLSTQSPVQGTVTPTASSSDFVMGTTSSDGAEDQYDVETGFSRCNNSGFEFSQENASSDNNYEGPETKAPGDAIASMDDDLMNLLDNFPLSVPIPDWDEGNGSESPVLTNGTNETIENQSDALQYDPIAASTGTTNQDWNFGSYLWNNMPSIY</sequence>
<evidence type="ECO:0000256" key="6">
    <source>
        <dbReference type="ARBA" id="ARBA00023163"/>
    </source>
</evidence>
<evidence type="ECO:0000256" key="4">
    <source>
        <dbReference type="ARBA" id="ARBA00023125"/>
    </source>
</evidence>
<dbReference type="GO" id="GO:0048235">
    <property type="term" value="P:pollen sperm cell differentiation"/>
    <property type="evidence" value="ECO:0007669"/>
    <property type="project" value="UniProtKB-ARBA"/>
</dbReference>
<keyword evidence="3" id="KW-0805">Transcription regulation</keyword>
<dbReference type="SUPFAM" id="SSF46689">
    <property type="entry name" value="Homeodomain-like"/>
    <property type="match status" value="1"/>
</dbReference>
<evidence type="ECO:0000256" key="8">
    <source>
        <dbReference type="ARBA" id="ARBA00057804"/>
    </source>
</evidence>
<dbReference type="PANTHER" id="PTHR47995:SF18">
    <property type="entry name" value="TRANSCRIPTION FACTOR MYB65"/>
    <property type="match status" value="1"/>
</dbReference>
<feature type="region of interest" description="Disordered" evidence="9">
    <location>
        <begin position="1"/>
        <end position="23"/>
    </location>
</feature>
<comment type="subcellular location">
    <subcellularLocation>
        <location evidence="1">Nucleus</location>
    </subcellularLocation>
</comment>
<evidence type="ECO:0000256" key="7">
    <source>
        <dbReference type="ARBA" id="ARBA00023242"/>
    </source>
</evidence>
<dbReference type="GO" id="GO:0090406">
    <property type="term" value="C:pollen tube"/>
    <property type="evidence" value="ECO:0007669"/>
    <property type="project" value="UniProtKB-ARBA"/>
</dbReference>
<name>A0AAW2T5G5_SESRA</name>
<keyword evidence="7" id="KW-0539">Nucleus</keyword>
<dbReference type="InterPro" id="IPR009057">
    <property type="entry name" value="Homeodomain-like_sf"/>
</dbReference>
<dbReference type="FunFam" id="1.10.10.60:FF:000404">
    <property type="entry name" value="Transcription factor MYB97"/>
    <property type="match status" value="1"/>
</dbReference>
<evidence type="ECO:0000259" key="11">
    <source>
        <dbReference type="PROSITE" id="PS51294"/>
    </source>
</evidence>
<feature type="domain" description="HTH myb-type" evidence="11">
    <location>
        <begin position="72"/>
        <end position="126"/>
    </location>
</feature>
<keyword evidence="5" id="KW-0010">Activator</keyword>
<accession>A0AAW2T5G5</accession>
<dbReference type="SMART" id="SM00717">
    <property type="entry name" value="SANT"/>
    <property type="match status" value="2"/>
</dbReference>
<feature type="compositionally biased region" description="Polar residues" evidence="9">
    <location>
        <begin position="304"/>
        <end position="318"/>
    </location>
</feature>
<reference evidence="12" key="2">
    <citation type="journal article" date="2024" name="Plant">
        <title>Genomic evolution and insights into agronomic trait innovations of Sesamum species.</title>
        <authorList>
            <person name="Miao H."/>
            <person name="Wang L."/>
            <person name="Qu L."/>
            <person name="Liu H."/>
            <person name="Sun Y."/>
            <person name="Le M."/>
            <person name="Wang Q."/>
            <person name="Wei S."/>
            <person name="Zheng Y."/>
            <person name="Lin W."/>
            <person name="Duan Y."/>
            <person name="Cao H."/>
            <person name="Xiong S."/>
            <person name="Wang X."/>
            <person name="Wei L."/>
            <person name="Li C."/>
            <person name="Ma Q."/>
            <person name="Ju M."/>
            <person name="Zhao R."/>
            <person name="Li G."/>
            <person name="Mu C."/>
            <person name="Tian Q."/>
            <person name="Mei H."/>
            <person name="Zhang T."/>
            <person name="Gao T."/>
            <person name="Zhang H."/>
        </authorList>
    </citation>
    <scope>NUCLEOTIDE SEQUENCE</scope>
    <source>
        <strain evidence="12">G02</strain>
    </source>
</reference>
<reference evidence="12" key="1">
    <citation type="submission" date="2020-06" db="EMBL/GenBank/DDBJ databases">
        <authorList>
            <person name="Li T."/>
            <person name="Hu X."/>
            <person name="Zhang T."/>
            <person name="Song X."/>
            <person name="Zhang H."/>
            <person name="Dai N."/>
            <person name="Sheng W."/>
            <person name="Hou X."/>
            <person name="Wei L."/>
        </authorList>
    </citation>
    <scope>NUCLEOTIDE SEQUENCE</scope>
    <source>
        <strain evidence="12">G02</strain>
        <tissue evidence="12">Leaf</tissue>
    </source>
</reference>
<feature type="region of interest" description="Disordered" evidence="9">
    <location>
        <begin position="304"/>
        <end position="323"/>
    </location>
</feature>
<keyword evidence="4" id="KW-0238">DNA-binding</keyword>
<keyword evidence="6" id="KW-0804">Transcription</keyword>
<dbReference type="Pfam" id="PF00249">
    <property type="entry name" value="Myb_DNA-binding"/>
    <property type="match status" value="2"/>
</dbReference>
<evidence type="ECO:0000256" key="9">
    <source>
        <dbReference type="SAM" id="MobiDB-lite"/>
    </source>
</evidence>
<comment type="function">
    <text evidence="8">Transcription factor.</text>
</comment>
<evidence type="ECO:0000256" key="5">
    <source>
        <dbReference type="ARBA" id="ARBA00023159"/>
    </source>
</evidence>
<feature type="domain" description="Myb-like" evidence="10">
    <location>
        <begin position="19"/>
        <end position="71"/>
    </location>
</feature>
<dbReference type="EMBL" id="JACGWJ010000009">
    <property type="protein sequence ID" value="KAL0399857.1"/>
    <property type="molecule type" value="Genomic_DNA"/>
</dbReference>
<feature type="domain" description="Myb-like" evidence="10">
    <location>
        <begin position="72"/>
        <end position="122"/>
    </location>
</feature>
<dbReference type="GO" id="GO:0005634">
    <property type="term" value="C:nucleus"/>
    <property type="evidence" value="ECO:0007669"/>
    <property type="project" value="UniProtKB-SubCell"/>
</dbReference>
<keyword evidence="2" id="KW-0677">Repeat</keyword>
<dbReference type="InterPro" id="IPR017930">
    <property type="entry name" value="Myb_dom"/>
</dbReference>
<organism evidence="12">
    <name type="scientific">Sesamum radiatum</name>
    <name type="common">Black benniseed</name>
    <dbReference type="NCBI Taxonomy" id="300843"/>
    <lineage>
        <taxon>Eukaryota</taxon>
        <taxon>Viridiplantae</taxon>
        <taxon>Streptophyta</taxon>
        <taxon>Embryophyta</taxon>
        <taxon>Tracheophyta</taxon>
        <taxon>Spermatophyta</taxon>
        <taxon>Magnoliopsida</taxon>
        <taxon>eudicotyledons</taxon>
        <taxon>Gunneridae</taxon>
        <taxon>Pentapetalae</taxon>
        <taxon>asterids</taxon>
        <taxon>lamiids</taxon>
        <taxon>Lamiales</taxon>
        <taxon>Pedaliaceae</taxon>
        <taxon>Sesamum</taxon>
    </lineage>
</organism>
<dbReference type="GO" id="GO:0003677">
    <property type="term" value="F:DNA binding"/>
    <property type="evidence" value="ECO:0007669"/>
    <property type="project" value="UniProtKB-KW"/>
</dbReference>
<dbReference type="PROSITE" id="PS51294">
    <property type="entry name" value="HTH_MYB"/>
    <property type="match status" value="2"/>
</dbReference>
<evidence type="ECO:0000256" key="2">
    <source>
        <dbReference type="ARBA" id="ARBA00022737"/>
    </source>
</evidence>
<feature type="domain" description="HTH myb-type" evidence="11">
    <location>
        <begin position="19"/>
        <end position="71"/>
    </location>
</feature>
<evidence type="ECO:0000313" key="12">
    <source>
        <dbReference type="EMBL" id="KAL0399857.1"/>
    </source>
</evidence>
<dbReference type="GO" id="GO:0003700">
    <property type="term" value="F:DNA-binding transcription factor activity"/>
    <property type="evidence" value="ECO:0007669"/>
    <property type="project" value="UniProtKB-ARBA"/>
</dbReference>
<comment type="caution">
    <text evidence="12">The sequence shown here is derived from an EMBL/GenBank/DDBJ whole genome shotgun (WGS) entry which is preliminary data.</text>
</comment>
<dbReference type="Gene3D" id="1.10.10.60">
    <property type="entry name" value="Homeodomain-like"/>
    <property type="match status" value="2"/>
</dbReference>
<proteinExistence type="predicted"/>
<protein>
    <submittedName>
        <fullName evidence="12">Transcription factor</fullName>
    </submittedName>
</protein>
<evidence type="ECO:0000259" key="10">
    <source>
        <dbReference type="PROSITE" id="PS50090"/>
    </source>
</evidence>
<dbReference type="InterPro" id="IPR001005">
    <property type="entry name" value="SANT/Myb"/>
</dbReference>
<dbReference type="PROSITE" id="PS50090">
    <property type="entry name" value="MYB_LIKE"/>
    <property type="match status" value="2"/>
</dbReference>
<dbReference type="AlphaFoldDB" id="A0AAW2T5G5"/>
<dbReference type="FunFam" id="1.10.10.60:FF:000001">
    <property type="entry name" value="MYB-related transcription factor"/>
    <property type="match status" value="1"/>
</dbReference>
<evidence type="ECO:0000256" key="3">
    <source>
        <dbReference type="ARBA" id="ARBA00023015"/>
    </source>
</evidence>
<evidence type="ECO:0000256" key="1">
    <source>
        <dbReference type="ARBA" id="ARBA00004123"/>
    </source>
</evidence>